<feature type="transmembrane region" description="Helical" evidence="1">
    <location>
        <begin position="116"/>
        <end position="138"/>
    </location>
</feature>
<evidence type="ECO:0000313" key="2">
    <source>
        <dbReference type="EMBL" id="EMY34938.1"/>
    </source>
</evidence>
<dbReference type="AlphaFoldDB" id="N1V9I8"/>
<reference evidence="2 3" key="1">
    <citation type="journal article" date="2013" name="Genome Announc.">
        <title>Draft Genome Sequence of Arthrobacter crystallopoietes Strain BAB-32, Revealing Genes for Bioremediation.</title>
        <authorList>
            <person name="Joshi M.N."/>
            <person name="Pandit A.S."/>
            <person name="Sharma A."/>
            <person name="Pandya R.V."/>
            <person name="Desai S.M."/>
            <person name="Saxena A.K."/>
            <person name="Bagatharia S.B."/>
        </authorList>
    </citation>
    <scope>NUCLEOTIDE SEQUENCE [LARGE SCALE GENOMIC DNA]</scope>
    <source>
        <strain evidence="2 3">BAB-32</strain>
    </source>
</reference>
<feature type="transmembrane region" description="Helical" evidence="1">
    <location>
        <begin position="158"/>
        <end position="181"/>
    </location>
</feature>
<accession>N1V9I8</accession>
<dbReference type="OrthoDB" id="5244723at2"/>
<evidence type="ECO:0000256" key="1">
    <source>
        <dbReference type="SAM" id="Phobius"/>
    </source>
</evidence>
<name>N1V9I8_9MICC</name>
<sequence>MNANTAGARFPAWHRHEKTAGETRVGGMKFGSAFFGWMTATGVFLLLSAVATALAALFGATGTFDPGQLAEQARQNLQTVSIVGAITLAVVLFIAYYCGGYVAGRMARFDGAKQGLAVWLWAVVISVLVAILAAVTGLQSTAPAGLDSLPRVPVDEGSMTAGGIILLVAVALITLAAAVVGGQAGMRYHRKVDRVEANPDVPAAE</sequence>
<comment type="caution">
    <text evidence="2">The sequence shown here is derived from an EMBL/GenBank/DDBJ whole genome shotgun (WGS) entry which is preliminary data.</text>
</comment>
<keyword evidence="1" id="KW-0812">Transmembrane</keyword>
<keyword evidence="1" id="KW-0472">Membrane</keyword>
<feature type="transmembrane region" description="Helical" evidence="1">
    <location>
        <begin position="80"/>
        <end position="104"/>
    </location>
</feature>
<evidence type="ECO:0000313" key="3">
    <source>
        <dbReference type="Proteomes" id="UP000010729"/>
    </source>
</evidence>
<dbReference type="EMBL" id="ANPE02000093">
    <property type="protein sequence ID" value="EMY34938.1"/>
    <property type="molecule type" value="Genomic_DNA"/>
</dbReference>
<feature type="transmembrane region" description="Helical" evidence="1">
    <location>
        <begin position="34"/>
        <end position="60"/>
    </location>
</feature>
<organism evidence="2 3">
    <name type="scientific">Arthrobacter crystallopoietes BAB-32</name>
    <dbReference type="NCBI Taxonomy" id="1246476"/>
    <lineage>
        <taxon>Bacteria</taxon>
        <taxon>Bacillati</taxon>
        <taxon>Actinomycetota</taxon>
        <taxon>Actinomycetes</taxon>
        <taxon>Micrococcales</taxon>
        <taxon>Micrococcaceae</taxon>
        <taxon>Crystallibacter</taxon>
    </lineage>
</organism>
<proteinExistence type="predicted"/>
<keyword evidence="3" id="KW-1185">Reference proteome</keyword>
<protein>
    <submittedName>
        <fullName evidence="2">Uncharacterized protein</fullName>
    </submittedName>
</protein>
<dbReference type="Proteomes" id="UP000010729">
    <property type="component" value="Unassembled WGS sequence"/>
</dbReference>
<keyword evidence="1" id="KW-1133">Transmembrane helix</keyword>
<gene>
    <name evidence="2" type="ORF">D477_007019</name>
</gene>